<feature type="transmembrane region" description="Helical" evidence="1">
    <location>
        <begin position="51"/>
        <end position="76"/>
    </location>
</feature>
<evidence type="ECO:0000313" key="2">
    <source>
        <dbReference type="EMBL" id="MYL84351.1"/>
    </source>
</evidence>
<protein>
    <recommendedName>
        <fullName evidence="4">FeS-binding protein</fullName>
    </recommendedName>
</protein>
<dbReference type="AlphaFoldDB" id="A0A7C9N376"/>
<dbReference type="Proteomes" id="UP000482487">
    <property type="component" value="Unassembled WGS sequence"/>
</dbReference>
<evidence type="ECO:0000256" key="1">
    <source>
        <dbReference type="SAM" id="Phobius"/>
    </source>
</evidence>
<keyword evidence="3" id="KW-1185">Reference proteome</keyword>
<comment type="caution">
    <text evidence="2">The sequence shown here is derived from an EMBL/GenBank/DDBJ whole genome shotgun (WGS) entry which is preliminary data.</text>
</comment>
<feature type="transmembrane region" description="Helical" evidence="1">
    <location>
        <begin position="88"/>
        <end position="107"/>
    </location>
</feature>
<feature type="transmembrane region" description="Helical" evidence="1">
    <location>
        <begin position="119"/>
        <end position="139"/>
    </location>
</feature>
<dbReference type="OrthoDB" id="9787143at2"/>
<evidence type="ECO:0000313" key="3">
    <source>
        <dbReference type="Proteomes" id="UP000482487"/>
    </source>
</evidence>
<evidence type="ECO:0008006" key="4">
    <source>
        <dbReference type="Google" id="ProtNLM"/>
    </source>
</evidence>
<gene>
    <name evidence="2" type="ORF">GTA51_14570</name>
</gene>
<dbReference type="RefSeq" id="WP_160962295.1">
    <property type="nucleotide sequence ID" value="NZ_WVUD01000030.1"/>
</dbReference>
<sequence>MPKERFPRWQKRLLLFAALGLALTGMGQMPIFSRYYIADIPGLGWLGDYEITAALHLALAVVLLFVLGMFVAGWLGKGEGRPRLTAAGWQRVVLYGALAVTGLVRVLQNGALPLVEPLAVRYLDWTHLGLAMGLLVFAVSQGRKESLRRSRG</sequence>
<accession>A0A7C9N376</accession>
<keyword evidence="1" id="KW-0472">Membrane</keyword>
<name>A0A7C9N376_9BACT</name>
<keyword evidence="1" id="KW-1133">Transmembrane helix</keyword>
<proteinExistence type="predicted"/>
<organism evidence="2 3">
    <name type="scientific">Solidesulfovibrio aerotolerans</name>
    <dbReference type="NCBI Taxonomy" id="295255"/>
    <lineage>
        <taxon>Bacteria</taxon>
        <taxon>Pseudomonadati</taxon>
        <taxon>Thermodesulfobacteriota</taxon>
        <taxon>Desulfovibrionia</taxon>
        <taxon>Desulfovibrionales</taxon>
        <taxon>Desulfovibrionaceae</taxon>
        <taxon>Solidesulfovibrio</taxon>
    </lineage>
</organism>
<keyword evidence="1" id="KW-0812">Transmembrane</keyword>
<dbReference type="EMBL" id="WVUD01000030">
    <property type="protein sequence ID" value="MYL84351.1"/>
    <property type="molecule type" value="Genomic_DNA"/>
</dbReference>
<reference evidence="2 3" key="1">
    <citation type="submission" date="2020-01" db="EMBL/GenBank/DDBJ databases">
        <title>Genome sequence of Desulfovibrio aerotolerans DSM 16695(T).</title>
        <authorList>
            <person name="Karnachuk O."/>
            <person name="Avakyan M."/>
            <person name="Mardanov A."/>
            <person name="Kadnikov V."/>
            <person name="Ravin N."/>
        </authorList>
    </citation>
    <scope>NUCLEOTIDE SEQUENCE [LARGE SCALE GENOMIC DNA]</scope>
    <source>
        <strain evidence="2 3">DSM 16695</strain>
    </source>
</reference>